<dbReference type="Pfam" id="PF00561">
    <property type="entry name" value="Abhydrolase_1"/>
    <property type="match status" value="1"/>
</dbReference>
<evidence type="ECO:0000313" key="2">
    <source>
        <dbReference type="EMBL" id="QIG42703.1"/>
    </source>
</evidence>
<dbReference type="InterPro" id="IPR000073">
    <property type="entry name" value="AB_hydrolase_1"/>
</dbReference>
<dbReference type="InterPro" id="IPR029058">
    <property type="entry name" value="AB_hydrolase_fold"/>
</dbReference>
<keyword evidence="2" id="KW-0378">Hydrolase</keyword>
<dbReference type="KEGG" id="nano:G5V58_07815"/>
<sequence length="289" mass="29650">MSPAGFRGRRGMASTTDLLAHDVRGDLSAGTPLLLFGSPMEAAEFATLVSFFPDRPVVTLDPRGAGRNPAGTGPLTPEEHAEDLYRLITALDAGPVDCFGTSGGAVNLLRLAELHPEVLGAVVAHEPPTVVGLPDAEHVLSALEDIVATYHRSGDGPAMAKFIALVLHDGEVDRSYLARPAPDPTAFGLSAEDDGSRTNPLIRNMPACNRYAPDVAALGALGERLVVAVGTGSGDTLAARGGRAVAAAVGVPVAQFPSHHGGFVAGQPGADPEGIALSLRAHVERTTTG</sequence>
<name>A0A6G6WC26_9ACTN</name>
<dbReference type="SUPFAM" id="SSF53474">
    <property type="entry name" value="alpha/beta-Hydrolases"/>
    <property type="match status" value="1"/>
</dbReference>
<dbReference type="GO" id="GO:0016787">
    <property type="term" value="F:hydrolase activity"/>
    <property type="evidence" value="ECO:0007669"/>
    <property type="project" value="UniProtKB-KW"/>
</dbReference>
<dbReference type="EMBL" id="CP049257">
    <property type="protein sequence ID" value="QIG42703.1"/>
    <property type="molecule type" value="Genomic_DNA"/>
</dbReference>
<protein>
    <submittedName>
        <fullName evidence="2">Alpha/beta hydrolase</fullName>
    </submittedName>
</protein>
<keyword evidence="3" id="KW-1185">Reference proteome</keyword>
<dbReference type="AlphaFoldDB" id="A0A6G6WC26"/>
<reference evidence="2 3" key="1">
    <citation type="submission" date="2020-02" db="EMBL/GenBank/DDBJ databases">
        <title>Full genome sequence of Nocardioides sp. R-3366.</title>
        <authorList>
            <person name="Im W.-T."/>
        </authorList>
    </citation>
    <scope>NUCLEOTIDE SEQUENCE [LARGE SCALE GENOMIC DNA]</scope>
    <source>
        <strain evidence="2 3">R-3366</strain>
    </source>
</reference>
<feature type="domain" description="AB hydrolase-1" evidence="1">
    <location>
        <begin position="52"/>
        <end position="156"/>
    </location>
</feature>
<evidence type="ECO:0000259" key="1">
    <source>
        <dbReference type="Pfam" id="PF00561"/>
    </source>
</evidence>
<accession>A0A6G6WC26</accession>
<evidence type="ECO:0000313" key="3">
    <source>
        <dbReference type="Proteomes" id="UP000502996"/>
    </source>
</evidence>
<gene>
    <name evidence="2" type="ORF">G5V58_07815</name>
</gene>
<dbReference type="Proteomes" id="UP000502996">
    <property type="component" value="Chromosome"/>
</dbReference>
<organism evidence="2 3">
    <name type="scientific">Nocardioides anomalus</name>
    <dbReference type="NCBI Taxonomy" id="2712223"/>
    <lineage>
        <taxon>Bacteria</taxon>
        <taxon>Bacillati</taxon>
        <taxon>Actinomycetota</taxon>
        <taxon>Actinomycetes</taxon>
        <taxon>Propionibacteriales</taxon>
        <taxon>Nocardioidaceae</taxon>
        <taxon>Nocardioides</taxon>
    </lineage>
</organism>
<dbReference type="Gene3D" id="3.40.50.1820">
    <property type="entry name" value="alpha/beta hydrolase"/>
    <property type="match status" value="1"/>
</dbReference>
<proteinExistence type="predicted"/>